<dbReference type="EMBL" id="CP014806">
    <property type="protein sequence ID" value="AMW99318.1"/>
    <property type="molecule type" value="Genomic_DNA"/>
</dbReference>
<dbReference type="OrthoDB" id="2629242at2"/>
<dbReference type="AlphaFoldDB" id="A0A143HC38"/>
<protein>
    <submittedName>
        <fullName evidence="1">Uncharacterized protein</fullName>
    </submittedName>
</protein>
<sequence>MEGIKETENGRVIISSKRLCSLLDITDKTLTNWARDGLEKESRGWWDLQKVLAWRGLTNDSATPGEKKAKTLMQKKLEAEVAYKEAQVELTQFKNALANGEYVERDVVQSELSRFFIVFKKSTLGLSKNLAGIVAGYVDNTEARRVERDLNDIILEALDQMSVEGVYSARKKKK</sequence>
<proteinExistence type="predicted"/>
<gene>
    <name evidence="1" type="ORF">ATY39_07485</name>
</gene>
<reference evidence="1 2" key="1">
    <citation type="journal article" date="2016" name="Genome Announc.">
        <title>Whole-Genome Sequence of Rummeliibacillus stabekisii Strain PP9 Isolated from Antarctic Soil.</title>
        <authorList>
            <person name="da Mota F.F."/>
            <person name="Vollu R.E."/>
            <person name="Jurelevicius D."/>
            <person name="Seldin L."/>
        </authorList>
    </citation>
    <scope>NUCLEOTIDE SEQUENCE [LARGE SCALE GENOMIC DNA]</scope>
    <source>
        <strain evidence="1 2">PP9</strain>
    </source>
</reference>
<reference evidence="2" key="2">
    <citation type="submission" date="2016-03" db="EMBL/GenBank/DDBJ databases">
        <authorList>
            <person name="Ploux O."/>
        </authorList>
    </citation>
    <scope>NUCLEOTIDE SEQUENCE [LARGE SCALE GENOMIC DNA]</scope>
    <source>
        <strain evidence="2">PP9</strain>
    </source>
</reference>
<dbReference type="KEGG" id="rst:ATY39_07485"/>
<evidence type="ECO:0000313" key="1">
    <source>
        <dbReference type="EMBL" id="AMW99318.1"/>
    </source>
</evidence>
<keyword evidence="2" id="KW-1185">Reference proteome</keyword>
<dbReference type="RefSeq" id="WP_066788005.1">
    <property type="nucleotide sequence ID" value="NZ_CP014806.1"/>
</dbReference>
<name>A0A143HC38_9BACL</name>
<dbReference type="Proteomes" id="UP000076021">
    <property type="component" value="Chromosome"/>
</dbReference>
<organism evidence="1 2">
    <name type="scientific">Rummeliibacillus stabekisii</name>
    <dbReference type="NCBI Taxonomy" id="241244"/>
    <lineage>
        <taxon>Bacteria</taxon>
        <taxon>Bacillati</taxon>
        <taxon>Bacillota</taxon>
        <taxon>Bacilli</taxon>
        <taxon>Bacillales</taxon>
        <taxon>Caryophanaceae</taxon>
        <taxon>Rummeliibacillus</taxon>
    </lineage>
</organism>
<accession>A0A143HC38</accession>
<evidence type="ECO:0000313" key="2">
    <source>
        <dbReference type="Proteomes" id="UP000076021"/>
    </source>
</evidence>